<dbReference type="AlphaFoldDB" id="A0A3G2R0V5"/>
<dbReference type="GO" id="GO:0019843">
    <property type="term" value="F:rRNA binding"/>
    <property type="evidence" value="ECO:0007669"/>
    <property type="project" value="UniProtKB-KW"/>
</dbReference>
<evidence type="ECO:0000256" key="4">
    <source>
        <dbReference type="ARBA" id="ARBA00022980"/>
    </source>
</evidence>
<dbReference type="NCBIfam" id="TIGR03953">
    <property type="entry name" value="rplD_bact"/>
    <property type="match status" value="1"/>
</dbReference>
<dbReference type="InterPro" id="IPR023574">
    <property type="entry name" value="Ribosomal_uL4_dom_sf"/>
</dbReference>
<geneLocation type="plastid" evidence="9"/>
<keyword evidence="2" id="KW-0699">rRNA-binding</keyword>
<evidence type="ECO:0000256" key="1">
    <source>
        <dbReference type="ARBA" id="ARBA00010528"/>
    </source>
</evidence>
<keyword evidence="3" id="KW-0694">RNA-binding</keyword>
<feature type="compositionally biased region" description="Basic residues" evidence="8">
    <location>
        <begin position="47"/>
        <end position="58"/>
    </location>
</feature>
<dbReference type="GO" id="GO:1990904">
    <property type="term" value="C:ribonucleoprotein complex"/>
    <property type="evidence" value="ECO:0007669"/>
    <property type="project" value="UniProtKB-KW"/>
</dbReference>
<evidence type="ECO:0000313" key="9">
    <source>
        <dbReference type="EMBL" id="AYO28731.1"/>
    </source>
</evidence>
<keyword evidence="9" id="KW-0934">Plastid</keyword>
<dbReference type="GO" id="GO:0006412">
    <property type="term" value="P:translation"/>
    <property type="evidence" value="ECO:0007669"/>
    <property type="project" value="InterPro"/>
</dbReference>
<dbReference type="Gene3D" id="3.40.1370.10">
    <property type="match status" value="1"/>
</dbReference>
<sequence>MEEIKILNEFEPNKKSIGLIHKVYLSDLKNNRQYTASTKTKSEVRGGGRKPWKQKGTGRARAGSNRSPLWVGGGVIFGPKPRIVFKKINKKEKKLAILSALYLNIKKIHFLENNEITNFSLIKTKNVIELIKKNGVNENSKILIILEKTNKNFWLASRNLKNITLTTANCLNLKNLLHCNEILLSKPCLNVINSIYGKQ</sequence>
<organism evidence="9">
    <name type="scientific">Neotessella volvocina</name>
    <dbReference type="NCBI Taxonomy" id="52559"/>
    <lineage>
        <taxon>Eukaryota</taxon>
        <taxon>Sar</taxon>
        <taxon>Stramenopiles</taxon>
        <taxon>Ochrophyta</taxon>
        <taxon>Synurophyceae</taxon>
        <taxon>Synurales</taxon>
        <taxon>Neotessellaceae</taxon>
        <taxon>Neotessella</taxon>
    </lineage>
</organism>
<dbReference type="EMBL" id="MH795132">
    <property type="protein sequence ID" value="AYO28731.1"/>
    <property type="molecule type" value="Genomic_DNA"/>
</dbReference>
<accession>A0A3G2R0V5</accession>
<feature type="region of interest" description="Disordered" evidence="8">
    <location>
        <begin position="36"/>
        <end position="65"/>
    </location>
</feature>
<keyword evidence="5" id="KW-0687">Ribonucleoprotein</keyword>
<dbReference type="InterPro" id="IPR013005">
    <property type="entry name" value="Ribosomal_uL4-like"/>
</dbReference>
<dbReference type="HAMAP" id="MF_01328_B">
    <property type="entry name" value="Ribosomal_uL4_B"/>
    <property type="match status" value="1"/>
</dbReference>
<dbReference type="GO" id="GO:0005840">
    <property type="term" value="C:ribosome"/>
    <property type="evidence" value="ECO:0007669"/>
    <property type="project" value="UniProtKB-KW"/>
</dbReference>
<name>A0A3G2R0V5_9STRA</name>
<dbReference type="PANTHER" id="PTHR10746">
    <property type="entry name" value="50S RIBOSOMAL PROTEIN L4"/>
    <property type="match status" value="1"/>
</dbReference>
<evidence type="ECO:0000256" key="5">
    <source>
        <dbReference type="ARBA" id="ARBA00023274"/>
    </source>
</evidence>
<dbReference type="PANTHER" id="PTHR10746:SF17">
    <property type="entry name" value="LARGE RIBOSOMAL SUBUNIT PROTEIN UL4C"/>
    <property type="match status" value="1"/>
</dbReference>
<evidence type="ECO:0000256" key="2">
    <source>
        <dbReference type="ARBA" id="ARBA00022730"/>
    </source>
</evidence>
<protein>
    <recommendedName>
        <fullName evidence="6">Large ribosomal subunit protein uL4c</fullName>
    </recommendedName>
    <alternativeName>
        <fullName evidence="7">50S ribosomal protein L4, chloroplastic</fullName>
    </alternativeName>
</protein>
<evidence type="ECO:0000256" key="6">
    <source>
        <dbReference type="ARBA" id="ARBA00035208"/>
    </source>
</evidence>
<evidence type="ECO:0000256" key="7">
    <source>
        <dbReference type="ARBA" id="ARBA00035387"/>
    </source>
</evidence>
<dbReference type="SUPFAM" id="SSF52166">
    <property type="entry name" value="Ribosomal protein L4"/>
    <property type="match status" value="1"/>
</dbReference>
<comment type="similarity">
    <text evidence="1">Belongs to the universal ribosomal protein uL4 family.</text>
</comment>
<dbReference type="InterPro" id="IPR002136">
    <property type="entry name" value="Ribosomal_uL4"/>
</dbReference>
<dbReference type="GO" id="GO:0003735">
    <property type="term" value="F:structural constituent of ribosome"/>
    <property type="evidence" value="ECO:0007669"/>
    <property type="project" value="InterPro"/>
</dbReference>
<evidence type="ECO:0000256" key="8">
    <source>
        <dbReference type="SAM" id="MobiDB-lite"/>
    </source>
</evidence>
<gene>
    <name evidence="9" type="primary">rpl4</name>
</gene>
<reference evidence="9" key="1">
    <citation type="submission" date="2018-08" db="EMBL/GenBank/DDBJ databases">
        <title>Comparative Plastid Genomics of Synurophyceae: Evolutionary Evidence of Lateral Gene Transfer and Inverted Repeat Dynamics.</title>
        <authorList>
            <person name="Kim J.I."/>
            <person name="Shin H."/>
            <person name="Skaloud P."/>
            <person name="Jung J."/>
            <person name="Yoon H.S."/>
            <person name="Archibald J.M."/>
            <person name="Shin W."/>
        </authorList>
    </citation>
    <scope>NUCLEOTIDE SEQUENCE</scope>
    <source>
        <strain evidence="9">CCMP1781</strain>
    </source>
</reference>
<evidence type="ECO:0000256" key="3">
    <source>
        <dbReference type="ARBA" id="ARBA00022884"/>
    </source>
</evidence>
<proteinExistence type="inferred from homology"/>
<dbReference type="Pfam" id="PF00573">
    <property type="entry name" value="Ribosomal_L4"/>
    <property type="match status" value="1"/>
</dbReference>
<keyword evidence="4 9" id="KW-0689">Ribosomal protein</keyword>